<dbReference type="InterPro" id="IPR003607">
    <property type="entry name" value="HD/PDEase_dom"/>
</dbReference>
<organism evidence="1 2">
    <name type="scientific">Flavihumibacter stibioxidans</name>
    <dbReference type="NCBI Taxonomy" id="1834163"/>
    <lineage>
        <taxon>Bacteria</taxon>
        <taxon>Pseudomonadati</taxon>
        <taxon>Bacteroidota</taxon>
        <taxon>Chitinophagia</taxon>
        <taxon>Chitinophagales</taxon>
        <taxon>Chitinophagaceae</taxon>
        <taxon>Flavihumibacter</taxon>
    </lineage>
</organism>
<name>A0ABR7MAA8_9BACT</name>
<evidence type="ECO:0000313" key="2">
    <source>
        <dbReference type="Proteomes" id="UP000765802"/>
    </source>
</evidence>
<dbReference type="RefSeq" id="WP_187256780.1">
    <property type="nucleotide sequence ID" value="NZ_JBHULF010000014.1"/>
</dbReference>
<evidence type="ECO:0000313" key="1">
    <source>
        <dbReference type="EMBL" id="MBC6491498.1"/>
    </source>
</evidence>
<protein>
    <recommendedName>
        <fullName evidence="3">HD domain-containing protein</fullName>
    </recommendedName>
</protein>
<dbReference type="SUPFAM" id="SSF109604">
    <property type="entry name" value="HD-domain/PDEase-like"/>
    <property type="match status" value="1"/>
</dbReference>
<dbReference type="PANTHER" id="PTHR46246:SF1">
    <property type="entry name" value="GUANOSINE-3',5'-BIS(DIPHOSPHATE) 3'-PYROPHOSPHOHYDROLASE MESH1"/>
    <property type="match status" value="1"/>
</dbReference>
<dbReference type="EMBL" id="MBUA01000012">
    <property type="protein sequence ID" value="MBC6491498.1"/>
    <property type="molecule type" value="Genomic_DNA"/>
</dbReference>
<accession>A0ABR7MAA8</accession>
<dbReference type="Pfam" id="PF13328">
    <property type="entry name" value="HD_4"/>
    <property type="match status" value="1"/>
</dbReference>
<evidence type="ECO:0008006" key="3">
    <source>
        <dbReference type="Google" id="ProtNLM"/>
    </source>
</evidence>
<dbReference type="Gene3D" id="1.10.3210.10">
    <property type="entry name" value="Hypothetical protein af1432"/>
    <property type="match status" value="1"/>
</dbReference>
<reference evidence="1 2" key="1">
    <citation type="submission" date="2016-07" db="EMBL/GenBank/DDBJ databases">
        <title>Genome analysis of Flavihumibacter stibioxidans YS-17.</title>
        <authorList>
            <person name="Shi K."/>
            <person name="Han Y."/>
            <person name="Wang G."/>
        </authorList>
    </citation>
    <scope>NUCLEOTIDE SEQUENCE [LARGE SCALE GENOMIC DNA]</scope>
    <source>
        <strain evidence="1 2">YS-17</strain>
    </source>
</reference>
<sequence length="191" mass="22122">MSLVPKAILFAARHHQYQLRKGTRVPYMAHLMNVCRILVEKDCRDEIVAAGILHDVVEDTPVTIQEVESEFGPVVAELVRGATELDKLEKKAIEKEATWKARKKQTIHFLEHEASLDQLRVSAADKLDNLRNIYDDQKRIGKKVWERFSAPRNKQNWYFGEIARIIQLKGKTDLVLAELGKDLKKLHRRVF</sequence>
<dbReference type="InterPro" id="IPR052194">
    <property type="entry name" value="MESH1"/>
</dbReference>
<dbReference type="PANTHER" id="PTHR46246">
    <property type="entry name" value="GUANOSINE-3',5'-BIS(DIPHOSPHATE) 3'-PYROPHOSPHOHYDROLASE MESH1"/>
    <property type="match status" value="1"/>
</dbReference>
<gene>
    <name evidence="1" type="ORF">BC349_10665</name>
</gene>
<dbReference type="Proteomes" id="UP000765802">
    <property type="component" value="Unassembled WGS sequence"/>
</dbReference>
<dbReference type="CDD" id="cd00077">
    <property type="entry name" value="HDc"/>
    <property type="match status" value="1"/>
</dbReference>
<keyword evidence="2" id="KW-1185">Reference proteome</keyword>
<proteinExistence type="predicted"/>
<comment type="caution">
    <text evidence="1">The sequence shown here is derived from an EMBL/GenBank/DDBJ whole genome shotgun (WGS) entry which is preliminary data.</text>
</comment>